<evidence type="ECO:0000313" key="5">
    <source>
        <dbReference type="EMBL" id="WPB03006.1"/>
    </source>
</evidence>
<evidence type="ECO:0000256" key="3">
    <source>
        <dbReference type="SAM" id="SignalP"/>
    </source>
</evidence>
<dbReference type="AlphaFoldDB" id="A0A2G5H9Q5"/>
<keyword evidence="2" id="KW-0812">Transmembrane</keyword>
<organism evidence="4 6">
    <name type="scientific">Cercospora beticola</name>
    <name type="common">Sugarbeet leaf spot fungus</name>
    <dbReference type="NCBI Taxonomy" id="122368"/>
    <lineage>
        <taxon>Eukaryota</taxon>
        <taxon>Fungi</taxon>
        <taxon>Dikarya</taxon>
        <taxon>Ascomycota</taxon>
        <taxon>Pezizomycotina</taxon>
        <taxon>Dothideomycetes</taxon>
        <taxon>Dothideomycetidae</taxon>
        <taxon>Mycosphaerellales</taxon>
        <taxon>Mycosphaerellaceae</taxon>
        <taxon>Cercospora</taxon>
    </lineage>
</organism>
<evidence type="ECO:0000313" key="4">
    <source>
        <dbReference type="EMBL" id="PIA89278.1"/>
    </source>
</evidence>
<dbReference type="PANTHER" id="PTHR11567:SF127">
    <property type="entry name" value="HISTIDINE ACID PHOSPHATASE"/>
    <property type="match status" value="1"/>
</dbReference>
<proteinExistence type="predicted"/>
<reference evidence="4 6" key="1">
    <citation type="submission" date="2015-10" db="EMBL/GenBank/DDBJ databases">
        <title>The cercosporin biosynthetic gene cluster was horizontally transferred to several fungal lineages and shown to be expanded in Cercospora beticola based on microsynteny with recipient genomes.</title>
        <authorList>
            <person name="De Jonge R."/>
            <person name="Ebert M.K."/>
            <person name="Suttle J.C."/>
            <person name="Jurick Ii W.M."/>
            <person name="Secor G.A."/>
            <person name="Thomma B.P."/>
            <person name="Van De Peer Y."/>
            <person name="Bolton M.D."/>
        </authorList>
    </citation>
    <scope>NUCLEOTIDE SEQUENCE [LARGE SCALE GENOMIC DNA]</scope>
    <source>
        <strain evidence="4 6">09-40</strain>
    </source>
</reference>
<evidence type="ECO:0000256" key="1">
    <source>
        <dbReference type="SAM" id="MobiDB-lite"/>
    </source>
</evidence>
<evidence type="ECO:0000256" key="2">
    <source>
        <dbReference type="SAM" id="Phobius"/>
    </source>
</evidence>
<feature type="region of interest" description="Disordered" evidence="1">
    <location>
        <begin position="518"/>
        <end position="539"/>
    </location>
</feature>
<feature type="signal peptide" evidence="3">
    <location>
        <begin position="1"/>
        <end position="20"/>
    </location>
</feature>
<gene>
    <name evidence="4" type="ORF">CB0940_07081</name>
    <name evidence="5" type="ORF">RHO25_007642</name>
</gene>
<feature type="region of interest" description="Disordered" evidence="1">
    <location>
        <begin position="571"/>
        <end position="609"/>
    </location>
</feature>
<protein>
    <recommendedName>
        <fullName evidence="8">Histidine acid phosphatase</fullName>
    </recommendedName>
</protein>
<reference evidence="5 7" key="2">
    <citation type="submission" date="2023-09" db="EMBL/GenBank/DDBJ databases">
        <title>Complete-Gapless Cercospora beticola genome.</title>
        <authorList>
            <person name="Wyatt N.A."/>
            <person name="Spanner R.E."/>
            <person name="Bolton M.D."/>
        </authorList>
    </citation>
    <scope>NUCLEOTIDE SEQUENCE [LARGE SCALE GENOMIC DNA]</scope>
    <source>
        <strain evidence="5">Cb09-40</strain>
    </source>
</reference>
<evidence type="ECO:0000313" key="6">
    <source>
        <dbReference type="Proteomes" id="UP000230605"/>
    </source>
</evidence>
<evidence type="ECO:0008006" key="8">
    <source>
        <dbReference type="Google" id="ProtNLM"/>
    </source>
</evidence>
<accession>A0A2G5H9Q5</accession>
<dbReference type="OrthoDB" id="258392at2759"/>
<dbReference type="Proteomes" id="UP001302367">
    <property type="component" value="Chromosome 5"/>
</dbReference>
<keyword evidence="2" id="KW-1133">Transmembrane helix</keyword>
<feature type="transmembrane region" description="Helical" evidence="2">
    <location>
        <begin position="480"/>
        <end position="507"/>
    </location>
</feature>
<dbReference type="GO" id="GO:0016791">
    <property type="term" value="F:phosphatase activity"/>
    <property type="evidence" value="ECO:0007669"/>
    <property type="project" value="TreeGrafter"/>
</dbReference>
<feature type="compositionally biased region" description="Basic and acidic residues" evidence="1">
    <location>
        <begin position="585"/>
        <end position="594"/>
    </location>
</feature>
<dbReference type="PANTHER" id="PTHR11567">
    <property type="entry name" value="ACID PHOSPHATASE-RELATED"/>
    <property type="match status" value="1"/>
</dbReference>
<keyword evidence="3" id="KW-0732">Signal</keyword>
<feature type="chain" id="PRO_5013781114" description="Histidine acid phosphatase" evidence="3">
    <location>
        <begin position="21"/>
        <end position="609"/>
    </location>
</feature>
<dbReference type="InterPro" id="IPR050645">
    <property type="entry name" value="Histidine_acid_phosphatase"/>
</dbReference>
<dbReference type="CDD" id="cd12087">
    <property type="entry name" value="TM_EGFR-like"/>
    <property type="match status" value="1"/>
</dbReference>
<evidence type="ECO:0000313" key="7">
    <source>
        <dbReference type="Proteomes" id="UP001302367"/>
    </source>
</evidence>
<name>A0A2G5H9Q5_CERBT</name>
<dbReference type="InterPro" id="IPR029033">
    <property type="entry name" value="His_PPase_superfam"/>
</dbReference>
<keyword evidence="7" id="KW-1185">Reference proteome</keyword>
<sequence length="609" mass="66014">MLATAAALAGALLLAPGASAQNTTAPRYVVWSSVVFTRTGERTPEILGKIPSQITSTGAQEAFAAGSFFRSRYMRVSNGTVGDEASGGELIGLDKNRYDQFQTTSLALEQQYNLATQQAFMQGLYPAYTPGNGTNEDADPYRVYTPANGTIVQTPLGGYQYPQLRTAGPNDPNYIYLSGNLGCPSFEIAAELSDTAGGSDGTDEEFNGTYAAVGSATLIGVLDQGYWSYDNAYAIYDYLRYQNAYNATVRDELAGYRSSTTNTSFLDTLRYLADEQQYGQLGNLTARRLTTRQRVQQQPVDGSISTVAGNMFASRVLELLSAAINYSDFGRNKLNLLFADYHPLTSFFALAGLPQRDSRFFGTADFASSVVFELFSITNDTSTFPSTNDLYVRFLFRNGTADEASNPFRSYPLFGRANIESDMTWEDFRDGMNNIAMSGIGNWCNECGATTLFCAAFDEDGNESDSASRGSHRHHGLAPAVAGVVGAVIALVIAAILFGLAMLIGGVRVRREKHDRKSDLGGFKGGRKMQSDQDLTIPKGGAMVGASVVDEPRGHERIGSWEMKNAEAGRTHLGAPQDPASLRPSMEEARHDPFADPNGIRPTLTREHV</sequence>
<keyword evidence="2" id="KW-0472">Membrane</keyword>
<dbReference type="Gene3D" id="3.40.50.1240">
    <property type="entry name" value="Phosphoglycerate mutase-like"/>
    <property type="match status" value="1"/>
</dbReference>
<dbReference type="Proteomes" id="UP000230605">
    <property type="component" value="Chromosome 5"/>
</dbReference>
<dbReference type="EMBL" id="LKMD01000108">
    <property type="protein sequence ID" value="PIA89278.1"/>
    <property type="molecule type" value="Genomic_DNA"/>
</dbReference>
<dbReference type="EMBL" id="CP134188">
    <property type="protein sequence ID" value="WPB03006.1"/>
    <property type="molecule type" value="Genomic_DNA"/>
</dbReference>
<dbReference type="SUPFAM" id="SSF53254">
    <property type="entry name" value="Phosphoglycerate mutase-like"/>
    <property type="match status" value="1"/>
</dbReference>